<evidence type="ECO:0000256" key="12">
    <source>
        <dbReference type="ARBA" id="ARBA00046792"/>
    </source>
</evidence>
<dbReference type="GO" id="GO:0008310">
    <property type="term" value="F:single-stranded DNA 3'-5' DNA exonuclease activity"/>
    <property type="evidence" value="ECO:0007669"/>
    <property type="project" value="UniProtKB-EC"/>
</dbReference>
<dbReference type="OrthoDB" id="9763470at2"/>
<evidence type="ECO:0000256" key="2">
    <source>
        <dbReference type="ARBA" id="ARBA00012108"/>
    </source>
</evidence>
<keyword evidence="6 13" id="KW-0227">DNA damage</keyword>
<keyword evidence="8 13" id="KW-0269">Exonuclease</keyword>
<dbReference type="PROSITE" id="PS51784">
    <property type="entry name" value="EXOI_SH3"/>
    <property type="match status" value="1"/>
</dbReference>
<dbReference type="InterPro" id="IPR013520">
    <property type="entry name" value="Ribonucl_H"/>
</dbReference>
<dbReference type="EC" id="3.1.11.1" evidence="2 13"/>
<dbReference type="InterPro" id="IPR022894">
    <property type="entry name" value="Oligoribonuclease"/>
</dbReference>
<comment type="cofactor">
    <cofactor evidence="15">
        <name>Mg(2+)</name>
        <dbReference type="ChEBI" id="CHEBI:18420"/>
    </cofactor>
    <text evidence="15">Binds 2 Mg(2+) ions per monomer.</text>
</comment>
<reference evidence="18 19" key="1">
    <citation type="submission" date="2018-11" db="EMBL/GenBank/DDBJ databases">
        <title>Genomic Encyclopedia of Type Strains, Phase IV (KMG-IV): sequencing the most valuable type-strain genomes for metagenomic binning, comparative biology and taxonomic classification.</title>
        <authorList>
            <person name="Goeker M."/>
        </authorList>
    </citation>
    <scope>NUCLEOTIDE SEQUENCE [LARGE SCALE GENOMIC DNA]</scope>
    <source>
        <strain evidence="18 19">DSM 100316</strain>
    </source>
</reference>
<dbReference type="InterPro" id="IPR012337">
    <property type="entry name" value="RNaseH-like_sf"/>
</dbReference>
<evidence type="ECO:0000256" key="15">
    <source>
        <dbReference type="PIRSR" id="PIRSR000977-2"/>
    </source>
</evidence>
<evidence type="ECO:0000259" key="17">
    <source>
        <dbReference type="PROSITE" id="PS51785"/>
    </source>
</evidence>
<feature type="domain" description="ExoI SH3-like" evidence="16">
    <location>
        <begin position="197"/>
        <end position="355"/>
    </location>
</feature>
<evidence type="ECO:0000256" key="14">
    <source>
        <dbReference type="PIRSR" id="PIRSR000977-1"/>
    </source>
</evidence>
<comment type="catalytic activity">
    <reaction evidence="1 13">
        <text>Exonucleolytic cleavage in the 3'- to 5'-direction to yield nucleoside 5'-phosphates.</text>
        <dbReference type="EC" id="3.1.11.1"/>
    </reaction>
</comment>
<keyword evidence="11 13" id="KW-0234">DNA repair</keyword>
<feature type="binding site" evidence="15">
    <location>
        <position position="12"/>
    </location>
    <ligand>
        <name>Mg(2+)</name>
        <dbReference type="ChEBI" id="CHEBI:18420"/>
        <label>2</label>
    </ligand>
</feature>
<evidence type="ECO:0000256" key="5">
    <source>
        <dbReference type="ARBA" id="ARBA00022723"/>
    </source>
</evidence>
<dbReference type="GO" id="GO:0003677">
    <property type="term" value="F:DNA binding"/>
    <property type="evidence" value="ECO:0007669"/>
    <property type="project" value="UniProtKB-KW"/>
</dbReference>
<evidence type="ECO:0000256" key="10">
    <source>
        <dbReference type="ARBA" id="ARBA00023125"/>
    </source>
</evidence>
<dbReference type="SUPFAM" id="SSF53098">
    <property type="entry name" value="Ribonuclease H-like"/>
    <property type="match status" value="1"/>
</dbReference>
<evidence type="ECO:0000256" key="4">
    <source>
        <dbReference type="ARBA" id="ARBA00022722"/>
    </source>
</evidence>
<dbReference type="EMBL" id="RKHR01000011">
    <property type="protein sequence ID" value="ROR94757.1"/>
    <property type="molecule type" value="Genomic_DNA"/>
</dbReference>
<dbReference type="Pfam" id="PF08411">
    <property type="entry name" value="ExoI_SH3"/>
    <property type="match status" value="1"/>
</dbReference>
<dbReference type="RefSeq" id="WP_123714208.1">
    <property type="nucleotide sequence ID" value="NZ_RKHR01000011.1"/>
</dbReference>
<dbReference type="InterPro" id="IPR058561">
    <property type="entry name" value="Exonuc_1_C"/>
</dbReference>
<dbReference type="Pfam" id="PF00929">
    <property type="entry name" value="RNase_T"/>
    <property type="match status" value="1"/>
</dbReference>
<comment type="caution">
    <text evidence="18">The sequence shown here is derived from an EMBL/GenBank/DDBJ whole genome shotgun (WGS) entry which is preliminary data.</text>
</comment>
<evidence type="ECO:0000256" key="8">
    <source>
        <dbReference type="ARBA" id="ARBA00022839"/>
    </source>
</evidence>
<feature type="binding site" evidence="14">
    <location>
        <position position="12"/>
    </location>
    <ligand>
        <name>substrate</name>
    </ligand>
</feature>
<evidence type="ECO:0000256" key="3">
    <source>
        <dbReference type="ARBA" id="ARBA00019900"/>
    </source>
</evidence>
<sequence>MNTPTFLWHDYETFGVDPSRDRPSQFAAIRTDMELNIIGEPMMWYCKPADDVLPQPEACLITGVTPQQCLRKGVCEAEFMALIDEQMSRPNTCSVGYNSIRFDDEVSRYGFYRNFIDPYGREYLNGNSRWDLIDVLRMTYALRPEGIEWPLNDDGLPSFRLELLTAANGIGHENAHDALSDVYATIAVAKLIKEKQPRLFDYAFKLRQKTVVGGMVDVNKLTPLFNVSGMFGSARGCISLVVPLLTHPVNKNEVICFDLLQSPQTLVAMTAEEIAQWLYTPARDLPAGVVRPALKSIHLNKSPMIGPAKMFTEDAAMAARLGHDVQAYRENFKALRTQDIAAIKAKLLAVYSQPREFAAITDPDRMLYSGGFFSRDDKQTMARIRKMAPLELAESSFSFDDGRLQEMLFRYRARNYPETLSLDEYQQWQEFRELRLMDPNGGGSITFEDYMLKIEQLFNEGRSDQQQQILQALVEYADIIGGG</sequence>
<comment type="subunit">
    <text evidence="12">Monomer. Interacts with ssb (via C-terminus); this interaction stimulates the exonuclease activity by recruiting the enzyme to its substrate.</text>
</comment>
<evidence type="ECO:0000313" key="19">
    <source>
        <dbReference type="Proteomes" id="UP000275394"/>
    </source>
</evidence>
<dbReference type="GO" id="GO:0006281">
    <property type="term" value="P:DNA repair"/>
    <property type="evidence" value="ECO:0007669"/>
    <property type="project" value="UniProtKB-KW"/>
</dbReference>
<dbReference type="PIRSF" id="PIRSF000977">
    <property type="entry name" value="Exodeoxyribonuclease_I"/>
    <property type="match status" value="1"/>
</dbReference>
<dbReference type="InterPro" id="IPR018247">
    <property type="entry name" value="EF_Hand_1_Ca_BS"/>
</dbReference>
<evidence type="ECO:0000256" key="6">
    <source>
        <dbReference type="ARBA" id="ARBA00022763"/>
    </source>
</evidence>
<feature type="binding site" evidence="14">
    <location>
        <position position="160"/>
    </location>
    <ligand>
        <name>substrate</name>
    </ligand>
</feature>
<dbReference type="InterPro" id="IPR013620">
    <property type="entry name" value="Exonuc_1_SH3"/>
</dbReference>
<dbReference type="FunFam" id="3.30.420.10:FF:000033">
    <property type="entry name" value="Exodeoxyribonuclease I"/>
    <property type="match status" value="1"/>
</dbReference>
<dbReference type="Gene3D" id="1.10.287.1240">
    <property type="match status" value="1"/>
</dbReference>
<dbReference type="Gene3D" id="1.20.1280.70">
    <property type="entry name" value="Exonuclease ExoI, domain 3"/>
    <property type="match status" value="1"/>
</dbReference>
<dbReference type="GO" id="GO:0000175">
    <property type="term" value="F:3'-5'-RNA exonuclease activity"/>
    <property type="evidence" value="ECO:0007669"/>
    <property type="project" value="InterPro"/>
</dbReference>
<dbReference type="GO" id="GO:0046872">
    <property type="term" value="F:metal ion binding"/>
    <property type="evidence" value="ECO:0007669"/>
    <property type="project" value="UniProtKB-KW"/>
</dbReference>
<gene>
    <name evidence="18" type="ORF">EDC56_3900</name>
</gene>
<keyword evidence="10" id="KW-0238">DNA-binding</keyword>
<feature type="binding site" evidence="15">
    <location>
        <position position="181"/>
    </location>
    <ligand>
        <name>Mg(2+)</name>
        <dbReference type="ChEBI" id="CHEBI:18420"/>
        <label>2</label>
    </ligand>
</feature>
<feature type="domain" description="ExoI C-terminal" evidence="17">
    <location>
        <begin position="359"/>
        <end position="481"/>
    </location>
</feature>
<keyword evidence="4 13" id="KW-0540">Nuclease</keyword>
<dbReference type="InterPro" id="IPR023607">
    <property type="entry name" value="Exodeoxyribonuclease_I"/>
</dbReference>
<protein>
    <recommendedName>
        <fullName evidence="3 13">Exodeoxyribonuclease I</fullName>
        <ecNumber evidence="2 13">3.1.11.1</ecNumber>
    </recommendedName>
</protein>
<dbReference type="AlphaFoldDB" id="A0A3N2D4M8"/>
<keyword evidence="7 13" id="KW-0378">Hydrolase</keyword>
<evidence type="ECO:0000256" key="1">
    <source>
        <dbReference type="ARBA" id="ARBA00000563"/>
    </source>
</evidence>
<dbReference type="PANTHER" id="PTHR11046:SF11">
    <property type="entry name" value="EXODEOXYRIBONUCLEASE I"/>
    <property type="match status" value="1"/>
</dbReference>
<dbReference type="PROSITE" id="PS00018">
    <property type="entry name" value="EF_HAND_1"/>
    <property type="match status" value="1"/>
</dbReference>
<dbReference type="InterPro" id="IPR038649">
    <property type="entry name" value="EXOI_SH3_sf"/>
</dbReference>
<dbReference type="PANTHER" id="PTHR11046">
    <property type="entry name" value="OLIGORIBONUCLEASE, MITOCHONDRIAL"/>
    <property type="match status" value="1"/>
</dbReference>
<dbReference type="Pfam" id="PF26016">
    <property type="entry name" value="ExoI_C"/>
    <property type="match status" value="1"/>
</dbReference>
<accession>A0A3N2D4M8</accession>
<evidence type="ECO:0000256" key="7">
    <source>
        <dbReference type="ARBA" id="ARBA00022801"/>
    </source>
</evidence>
<dbReference type="Proteomes" id="UP000275394">
    <property type="component" value="Unassembled WGS sequence"/>
</dbReference>
<evidence type="ECO:0000313" key="18">
    <source>
        <dbReference type="EMBL" id="ROR94757.1"/>
    </source>
</evidence>
<dbReference type="NCBIfam" id="NF008746">
    <property type="entry name" value="PRK11779.1"/>
    <property type="match status" value="1"/>
</dbReference>
<dbReference type="Gene3D" id="3.30.420.10">
    <property type="entry name" value="Ribonuclease H-like superfamily/Ribonuclease H"/>
    <property type="match status" value="1"/>
</dbReference>
<dbReference type="SMART" id="SM00479">
    <property type="entry name" value="EXOIII"/>
    <property type="match status" value="1"/>
</dbReference>
<name>A0A3N2D4M8_9GAMM</name>
<keyword evidence="19" id="KW-1185">Reference proteome</keyword>
<evidence type="ECO:0000259" key="16">
    <source>
        <dbReference type="PROSITE" id="PS51784"/>
    </source>
</evidence>
<dbReference type="Gene3D" id="3.30.1520.20">
    <property type="entry name" value="Exonuclease ExoI, domain 2"/>
    <property type="match status" value="1"/>
</dbReference>
<keyword evidence="9 15" id="KW-0460">Magnesium</keyword>
<dbReference type="CDD" id="cd06138">
    <property type="entry name" value="ExoI_N"/>
    <property type="match status" value="1"/>
</dbReference>
<dbReference type="InterPro" id="IPR034747">
    <property type="entry name" value="EXOI_SH3"/>
</dbReference>
<dbReference type="InterPro" id="IPR036397">
    <property type="entry name" value="RNaseH_sf"/>
</dbReference>
<evidence type="ECO:0000256" key="11">
    <source>
        <dbReference type="ARBA" id="ARBA00023204"/>
    </source>
</evidence>
<feature type="binding site" evidence="15">
    <location>
        <position position="10"/>
    </location>
    <ligand>
        <name>Mg(2+)</name>
        <dbReference type="ChEBI" id="CHEBI:18420"/>
        <label>1</label>
    </ligand>
</feature>
<dbReference type="PROSITE" id="PS51785">
    <property type="entry name" value="EXOI_C"/>
    <property type="match status" value="1"/>
</dbReference>
<keyword evidence="5 15" id="KW-0479">Metal-binding</keyword>
<evidence type="ECO:0000256" key="13">
    <source>
        <dbReference type="PIRNR" id="PIRNR000977"/>
    </source>
</evidence>
<organism evidence="18 19">
    <name type="scientific">Sinobacterium caligoides</name>
    <dbReference type="NCBI Taxonomy" id="933926"/>
    <lineage>
        <taxon>Bacteria</taxon>
        <taxon>Pseudomonadati</taxon>
        <taxon>Pseudomonadota</taxon>
        <taxon>Gammaproteobacteria</taxon>
        <taxon>Cellvibrionales</taxon>
        <taxon>Spongiibacteraceae</taxon>
        <taxon>Sinobacterium</taxon>
    </lineage>
</organism>
<proteinExistence type="predicted"/>
<evidence type="ECO:0000256" key="9">
    <source>
        <dbReference type="ARBA" id="ARBA00022842"/>
    </source>
</evidence>